<evidence type="ECO:0008006" key="3">
    <source>
        <dbReference type="Google" id="ProtNLM"/>
    </source>
</evidence>
<dbReference type="RefSeq" id="WP_114843304.1">
    <property type="nucleotide sequence ID" value="NZ_CP031220.1"/>
</dbReference>
<reference evidence="1 2" key="1">
    <citation type="submission" date="2017-09" db="EMBL/GenBank/DDBJ databases">
        <title>Genomics of the genus Arcobacter.</title>
        <authorList>
            <person name="Perez-Cataluna A."/>
            <person name="Figueras M.J."/>
            <person name="Salas-Masso N."/>
        </authorList>
    </citation>
    <scope>NUCLEOTIDE SEQUENCE [LARGE SCALE GENOMIC DNA]</scope>
    <source>
        <strain evidence="1 2">CECT 7386</strain>
    </source>
</reference>
<sequence>MLKIILGLTFFILSLNADVSDPLLSNYLKLGGKVSIETKEILKKDEHYKKALEDILTIKKYPSKYKDVHSGELKNTTFNAPNWAGSYINFRNSALEYKNPISAYYGLYIINSFIGLNLKLQDYILFADILYQKEKNMCNSYLNYAAIFEKGLGSSKDFKKALSIYEEGLKNACQKGWQRQIVESKIWYLKRNIE</sequence>
<gene>
    <name evidence="1" type="ORF">CP985_03365</name>
</gene>
<dbReference type="Proteomes" id="UP000290092">
    <property type="component" value="Unassembled WGS sequence"/>
</dbReference>
<accession>A0AAX2AHY6</accession>
<dbReference type="EMBL" id="NXID01000008">
    <property type="protein sequence ID" value="RXK16463.1"/>
    <property type="molecule type" value="Genomic_DNA"/>
</dbReference>
<dbReference type="KEGG" id="amyt:AMYT_a0098"/>
<comment type="caution">
    <text evidence="1">The sequence shown here is derived from an EMBL/GenBank/DDBJ whole genome shotgun (WGS) entry which is preliminary data.</text>
</comment>
<name>A0AAX2AHY6_9BACT</name>
<evidence type="ECO:0000313" key="1">
    <source>
        <dbReference type="EMBL" id="RXK16463.1"/>
    </source>
</evidence>
<proteinExistence type="predicted"/>
<evidence type="ECO:0000313" key="2">
    <source>
        <dbReference type="Proteomes" id="UP000290092"/>
    </source>
</evidence>
<keyword evidence="2" id="KW-1185">Reference proteome</keyword>
<protein>
    <recommendedName>
        <fullName evidence="3">Beta-lactamase</fullName>
    </recommendedName>
</protein>
<organism evidence="1 2">
    <name type="scientific">Malaciobacter mytili LMG 24559</name>
    <dbReference type="NCBI Taxonomy" id="1032238"/>
    <lineage>
        <taxon>Bacteria</taxon>
        <taxon>Pseudomonadati</taxon>
        <taxon>Campylobacterota</taxon>
        <taxon>Epsilonproteobacteria</taxon>
        <taxon>Campylobacterales</taxon>
        <taxon>Arcobacteraceae</taxon>
        <taxon>Malaciobacter</taxon>
    </lineage>
</organism>
<dbReference type="AlphaFoldDB" id="A0AAX2AHY6"/>